<reference evidence="17" key="1">
    <citation type="submission" date="2020-08" db="EMBL/GenBank/DDBJ databases">
        <title>Multicomponent nature underlies the extraordinary mechanical properties of spider dragline silk.</title>
        <authorList>
            <person name="Kono N."/>
            <person name="Nakamura H."/>
            <person name="Mori M."/>
            <person name="Yoshida Y."/>
            <person name="Ohtoshi R."/>
            <person name="Malay A.D."/>
            <person name="Moran D.A.P."/>
            <person name="Tomita M."/>
            <person name="Numata K."/>
            <person name="Arakawa K."/>
        </authorList>
    </citation>
    <scope>NUCLEOTIDE SEQUENCE</scope>
</reference>
<dbReference type="FunFam" id="2.60.120.260:FF:000016">
    <property type="entry name" value="Contactin-associated protein-like 4 isoform 1"/>
    <property type="match status" value="1"/>
</dbReference>
<dbReference type="Pfam" id="PF00094">
    <property type="entry name" value="VWD"/>
    <property type="match status" value="3"/>
</dbReference>
<feature type="compositionally biased region" description="Low complexity" evidence="11">
    <location>
        <begin position="2479"/>
        <end position="2494"/>
    </location>
</feature>
<keyword evidence="5" id="KW-0677">Repeat</keyword>
<dbReference type="Pfam" id="PF23244">
    <property type="entry name" value="VWF"/>
    <property type="match status" value="2"/>
</dbReference>
<evidence type="ECO:0000259" key="13">
    <source>
        <dbReference type="PROSITE" id="PS50022"/>
    </source>
</evidence>
<feature type="disulfide bond" evidence="9">
    <location>
        <begin position="399"/>
        <end position="409"/>
    </location>
</feature>
<evidence type="ECO:0000259" key="15">
    <source>
        <dbReference type="PROSITE" id="PS50923"/>
    </source>
</evidence>
<dbReference type="InterPro" id="IPR008979">
    <property type="entry name" value="Galactose-bd-like_sf"/>
</dbReference>
<comment type="similarity">
    <text evidence="2">Belongs to the serine protease inhibitor-like (TIL domain-containing) family.</text>
</comment>
<dbReference type="EMBL" id="BMAW01017198">
    <property type="protein sequence ID" value="GFT52719.1"/>
    <property type="molecule type" value="Genomic_DNA"/>
</dbReference>
<feature type="domain" description="VWFD" evidence="16">
    <location>
        <begin position="870"/>
        <end position="1039"/>
    </location>
</feature>
<dbReference type="InterPro" id="IPR000421">
    <property type="entry name" value="FA58C"/>
</dbReference>
<dbReference type="Proteomes" id="UP000887013">
    <property type="component" value="Unassembled WGS sequence"/>
</dbReference>
<dbReference type="SUPFAM" id="SSF49785">
    <property type="entry name" value="Galactose-binding domain-like"/>
    <property type="match status" value="2"/>
</dbReference>
<dbReference type="GO" id="GO:0005615">
    <property type="term" value="C:extracellular space"/>
    <property type="evidence" value="ECO:0007669"/>
    <property type="project" value="TreeGrafter"/>
</dbReference>
<feature type="compositionally biased region" description="Basic and acidic residues" evidence="11">
    <location>
        <begin position="68"/>
        <end position="77"/>
    </location>
</feature>
<dbReference type="PROSITE" id="PS00022">
    <property type="entry name" value="EGF_1"/>
    <property type="match status" value="2"/>
</dbReference>
<feature type="region of interest" description="Disordered" evidence="11">
    <location>
        <begin position="801"/>
        <end position="836"/>
    </location>
</feature>
<feature type="domain" description="F5/8 type C" evidence="13">
    <location>
        <begin position="2462"/>
        <end position="2615"/>
    </location>
</feature>
<feature type="domain" description="VWFD" evidence="16">
    <location>
        <begin position="1226"/>
        <end position="1398"/>
    </location>
</feature>
<evidence type="ECO:0000256" key="11">
    <source>
        <dbReference type="SAM" id="MobiDB-lite"/>
    </source>
</evidence>
<feature type="region of interest" description="Disordered" evidence="11">
    <location>
        <begin position="54"/>
        <end position="79"/>
    </location>
</feature>
<feature type="compositionally biased region" description="Low complexity" evidence="11">
    <location>
        <begin position="54"/>
        <end position="67"/>
    </location>
</feature>
<dbReference type="Gene3D" id="2.10.25.10">
    <property type="entry name" value="Laminin"/>
    <property type="match status" value="4"/>
</dbReference>
<dbReference type="Pfam" id="PF08742">
    <property type="entry name" value="C8"/>
    <property type="match status" value="3"/>
</dbReference>
<evidence type="ECO:0000256" key="5">
    <source>
        <dbReference type="ARBA" id="ARBA00022737"/>
    </source>
</evidence>
<evidence type="ECO:0000313" key="17">
    <source>
        <dbReference type="EMBL" id="GFT52719.1"/>
    </source>
</evidence>
<dbReference type="CDD" id="cd00057">
    <property type="entry name" value="FA58C"/>
    <property type="match status" value="1"/>
</dbReference>
<feature type="domain" description="EGF-like" evidence="14">
    <location>
        <begin position="556"/>
        <end position="587"/>
    </location>
</feature>
<feature type="disulfide bond" evidence="9">
    <location>
        <begin position="577"/>
        <end position="586"/>
    </location>
</feature>
<feature type="region of interest" description="Disordered" evidence="11">
    <location>
        <begin position="139"/>
        <end position="178"/>
    </location>
</feature>
<dbReference type="SMART" id="SM00032">
    <property type="entry name" value="CCP"/>
    <property type="match status" value="5"/>
</dbReference>
<evidence type="ECO:0000256" key="8">
    <source>
        <dbReference type="ARBA" id="ARBA00023180"/>
    </source>
</evidence>
<feature type="region of interest" description="Disordered" evidence="11">
    <location>
        <begin position="2476"/>
        <end position="2495"/>
    </location>
</feature>
<dbReference type="PANTHER" id="PTHR11339:SF393">
    <property type="entry name" value="VWFD DOMAIN-CONTAINING PROTEIN"/>
    <property type="match status" value="1"/>
</dbReference>
<dbReference type="Gene3D" id="2.60.120.260">
    <property type="entry name" value="Galactose-binding domain-like"/>
    <property type="match status" value="2"/>
</dbReference>
<dbReference type="Gene3D" id="2.10.70.10">
    <property type="entry name" value="Complement Module, domain 1"/>
    <property type="match status" value="2"/>
</dbReference>
<keyword evidence="8" id="KW-0325">Glycoprotein</keyword>
<dbReference type="PROSITE" id="PS51233">
    <property type="entry name" value="VWFD"/>
    <property type="match status" value="3"/>
</dbReference>
<feature type="domain" description="F5/8 type C" evidence="13">
    <location>
        <begin position="2654"/>
        <end position="2708"/>
    </location>
</feature>
<dbReference type="GO" id="GO:0031012">
    <property type="term" value="C:extracellular matrix"/>
    <property type="evidence" value="ECO:0007669"/>
    <property type="project" value="TreeGrafter"/>
</dbReference>
<evidence type="ECO:0000313" key="18">
    <source>
        <dbReference type="Proteomes" id="UP000887013"/>
    </source>
</evidence>
<feature type="disulfide bond" evidence="10">
    <location>
        <begin position="69"/>
        <end position="112"/>
    </location>
</feature>
<evidence type="ECO:0000259" key="14">
    <source>
        <dbReference type="PROSITE" id="PS50026"/>
    </source>
</evidence>
<dbReference type="InterPro" id="IPR014853">
    <property type="entry name" value="VWF/SSPO/ZAN-like_Cys-rich_dom"/>
</dbReference>
<organism evidence="17 18">
    <name type="scientific">Nephila pilipes</name>
    <name type="common">Giant wood spider</name>
    <name type="synonym">Nephila maculata</name>
    <dbReference type="NCBI Taxonomy" id="299642"/>
    <lineage>
        <taxon>Eukaryota</taxon>
        <taxon>Metazoa</taxon>
        <taxon>Ecdysozoa</taxon>
        <taxon>Arthropoda</taxon>
        <taxon>Chelicerata</taxon>
        <taxon>Arachnida</taxon>
        <taxon>Araneae</taxon>
        <taxon>Araneomorphae</taxon>
        <taxon>Entelegynae</taxon>
        <taxon>Araneoidea</taxon>
        <taxon>Nephilidae</taxon>
        <taxon>Nephila</taxon>
    </lineage>
</organism>
<dbReference type="SMART" id="SM00214">
    <property type="entry name" value="VWC"/>
    <property type="match status" value="4"/>
</dbReference>
<evidence type="ECO:0000256" key="4">
    <source>
        <dbReference type="ARBA" id="ARBA00022729"/>
    </source>
</evidence>
<dbReference type="InterPro" id="IPR050780">
    <property type="entry name" value="Mucin_vWF_Thrombospondin_sf"/>
</dbReference>
<dbReference type="Pfam" id="PF01826">
    <property type="entry name" value="TIL"/>
    <property type="match status" value="3"/>
</dbReference>
<feature type="domain" description="Sushi" evidence="15">
    <location>
        <begin position="67"/>
        <end position="130"/>
    </location>
</feature>
<dbReference type="PROSITE" id="PS50022">
    <property type="entry name" value="FA58C_3"/>
    <property type="match status" value="2"/>
</dbReference>
<dbReference type="InterPro" id="IPR002919">
    <property type="entry name" value="TIL_dom"/>
</dbReference>
<proteinExistence type="inferred from homology"/>
<dbReference type="SMART" id="SM00832">
    <property type="entry name" value="C8"/>
    <property type="match status" value="3"/>
</dbReference>
<accession>A0A8X6P684</accession>
<dbReference type="CDD" id="cd19941">
    <property type="entry name" value="TIL"/>
    <property type="match status" value="4"/>
</dbReference>
<dbReference type="InterPro" id="IPR000742">
    <property type="entry name" value="EGF"/>
</dbReference>
<keyword evidence="7 9" id="KW-1015">Disulfide bond</keyword>
<evidence type="ECO:0000259" key="16">
    <source>
        <dbReference type="PROSITE" id="PS51233"/>
    </source>
</evidence>
<keyword evidence="18" id="KW-1185">Reference proteome</keyword>
<evidence type="ECO:0000256" key="3">
    <source>
        <dbReference type="ARBA" id="ARBA00022525"/>
    </source>
</evidence>
<dbReference type="InterPro" id="IPR036084">
    <property type="entry name" value="Ser_inhib-like_sf"/>
</dbReference>
<feature type="disulfide bond" evidence="9">
    <location>
        <begin position="417"/>
        <end position="426"/>
    </location>
</feature>
<comment type="caution">
    <text evidence="9">Lacks conserved residue(s) required for the propagation of feature annotation.</text>
</comment>
<evidence type="ECO:0000256" key="6">
    <source>
        <dbReference type="ARBA" id="ARBA00023008"/>
    </source>
</evidence>
<gene>
    <name evidence="17" type="primary">SSPO</name>
    <name evidence="17" type="ORF">NPIL_314102</name>
</gene>
<feature type="region of interest" description="Disordered" evidence="11">
    <location>
        <begin position="738"/>
        <end position="785"/>
    </location>
</feature>
<keyword evidence="4 12" id="KW-0732">Signal</keyword>
<evidence type="ECO:0000256" key="12">
    <source>
        <dbReference type="SAM" id="SignalP"/>
    </source>
</evidence>
<feature type="domain" description="Sushi" evidence="15">
    <location>
        <begin position="334"/>
        <end position="397"/>
    </location>
</feature>
<dbReference type="InterPro" id="IPR001007">
    <property type="entry name" value="VWF_dom"/>
</dbReference>
<feature type="disulfide bond" evidence="10">
    <location>
        <begin position="336"/>
        <end position="379"/>
    </location>
</feature>
<dbReference type="PROSITE" id="PS01285">
    <property type="entry name" value="FA58C_1"/>
    <property type="match status" value="1"/>
</dbReference>
<feature type="disulfide bond" evidence="9">
    <location>
        <begin position="559"/>
        <end position="569"/>
    </location>
</feature>
<feature type="domain" description="EGF-like" evidence="14">
    <location>
        <begin position="396"/>
        <end position="427"/>
    </location>
</feature>
<dbReference type="SMART" id="SM00215">
    <property type="entry name" value="VWC_out"/>
    <property type="match status" value="2"/>
</dbReference>
<feature type="domain" description="Sushi" evidence="15">
    <location>
        <begin position="424"/>
        <end position="492"/>
    </location>
</feature>
<dbReference type="InterPro" id="IPR001846">
    <property type="entry name" value="VWF_type-D"/>
</dbReference>
<dbReference type="Pfam" id="PF00754">
    <property type="entry name" value="F5_F8_type_C"/>
    <property type="match status" value="1"/>
</dbReference>
<feature type="signal peptide" evidence="12">
    <location>
        <begin position="1"/>
        <end position="22"/>
    </location>
</feature>
<dbReference type="FunFam" id="2.10.25.10:FF:000055">
    <property type="entry name" value="alpha-tectorin isoform X1"/>
    <property type="match status" value="1"/>
</dbReference>
<dbReference type="Pfam" id="PF13330">
    <property type="entry name" value="Mucin2_WxxW"/>
    <property type="match status" value="2"/>
</dbReference>
<evidence type="ECO:0000256" key="2">
    <source>
        <dbReference type="ARBA" id="ARBA00007611"/>
    </source>
</evidence>
<dbReference type="PROSITE" id="PS50923">
    <property type="entry name" value="SUSHI"/>
    <property type="match status" value="4"/>
</dbReference>
<evidence type="ECO:0000256" key="9">
    <source>
        <dbReference type="PROSITE-ProRule" id="PRU00076"/>
    </source>
</evidence>
<feature type="disulfide bond" evidence="10">
    <location>
        <begin position="496"/>
        <end position="539"/>
    </location>
</feature>
<feature type="compositionally biased region" description="Low complexity" evidence="11">
    <location>
        <begin position="155"/>
        <end position="174"/>
    </location>
</feature>
<dbReference type="CDD" id="cd00033">
    <property type="entry name" value="CCP"/>
    <property type="match status" value="1"/>
</dbReference>
<dbReference type="InterPro" id="IPR000436">
    <property type="entry name" value="Sushi_SCR_CCP_dom"/>
</dbReference>
<feature type="chain" id="PRO_5036485399" evidence="12">
    <location>
        <begin position="23"/>
        <end position="2770"/>
    </location>
</feature>
<comment type="subcellular location">
    <subcellularLocation>
        <location evidence="1">Secreted</location>
    </subcellularLocation>
</comment>
<dbReference type="InterPro" id="IPR025155">
    <property type="entry name" value="WxxW_domain"/>
</dbReference>
<feature type="domain" description="VWFD" evidence="16">
    <location>
        <begin position="1699"/>
        <end position="1865"/>
    </location>
</feature>
<keyword evidence="10" id="KW-0768">Sushi</keyword>
<keyword evidence="9" id="KW-0245">EGF-like domain</keyword>
<dbReference type="PANTHER" id="PTHR11339">
    <property type="entry name" value="EXTRACELLULAR MATRIX GLYCOPROTEIN RELATED"/>
    <property type="match status" value="1"/>
</dbReference>
<dbReference type="SMART" id="SM00231">
    <property type="entry name" value="FA58C"/>
    <property type="match status" value="1"/>
</dbReference>
<feature type="domain" description="Sushi" evidence="15">
    <location>
        <begin position="494"/>
        <end position="557"/>
    </location>
</feature>
<dbReference type="PROSITE" id="PS50026">
    <property type="entry name" value="EGF_3"/>
    <property type="match status" value="2"/>
</dbReference>
<dbReference type="SMART" id="SM00181">
    <property type="entry name" value="EGF"/>
    <property type="match status" value="3"/>
</dbReference>
<evidence type="ECO:0000256" key="7">
    <source>
        <dbReference type="ARBA" id="ARBA00023157"/>
    </source>
</evidence>
<evidence type="ECO:0000256" key="1">
    <source>
        <dbReference type="ARBA" id="ARBA00004613"/>
    </source>
</evidence>
<dbReference type="SUPFAM" id="SSF57567">
    <property type="entry name" value="Serine protease inhibitors"/>
    <property type="match status" value="3"/>
</dbReference>
<keyword evidence="3" id="KW-0964">Secreted</keyword>
<dbReference type="PROSITE" id="PS01286">
    <property type="entry name" value="FA58C_2"/>
    <property type="match status" value="1"/>
</dbReference>
<dbReference type="SMART" id="SM00216">
    <property type="entry name" value="VWD"/>
    <property type="match status" value="3"/>
</dbReference>
<comment type="caution">
    <text evidence="17">The sequence shown here is derived from an EMBL/GenBank/DDBJ whole genome shotgun (WGS) entry which is preliminary data.</text>
</comment>
<name>A0A8X6P684_NEPPI</name>
<protein>
    <submittedName>
        <fullName evidence="17">SCO-spondin</fullName>
    </submittedName>
</protein>
<sequence>MPVVSFVGRLWLLCFVIQISSGQYGTKSVKGGSSSQQSSWRFSQQQSEPLVTRSHYSQSTSQQISQRQCERPKEPEHGSVSCRLLNDKYTCTGKCEQGYKFPDGRETYILDCSKHTGQWTPYRNFPDCVGSYGGGGYSQSTSHQGSRNTGYSQTSNSGSYSRSFSQSSSGQSATSGGGGSNFGQYSSFTQGQGLCGQLKSPSYGSKQCSMSNGQWTCTATCNLGYEFPDGTRQTILSCHDRDGQWSPKTSFDDCRRGQGQETCGQPKPPMHGNHYCSMSNGQCQNPSSRPSSICSWQVDVACRLPHQETRNQDYTWFDTSCSGSGLGGGSGIVESCGQPKPPMHGSHYCSMSNGLWTCTGTCNPGYEFPDRTRQSTSTCHERDGRWSPKKDFDDCRLLCHPPCENGGRCSVHNQCQCPETHRGNRCQYAKSLCDPKRMFFGSVYSDCQHYGEYTECKISCPPGMTFDPPSSSVYRCTVDGLWNPPTAPTCAMDSFCEQPPNPTNGHISCQGNTEIMICTGTCQPGYIFKDGFTELAIQCVRRTGEWTPTVGFPDCEPICSPECLNGGRCIGHNSCLCPKEYRGSRCEYAYSNCDGHDRFASVGWKCEMTQKETICNVSCPATGTKLQPSLPTTYICSLDGTWQPDLKPICVQDYSLIDARSTQFENYQNGQQGTGWQQNRGAYNHQMNRHRENLGGYRNFEGQQQMDYDFDGQQPVDYDFGGQQQIDHDFGGQRQVGNGFGGQQQIGHDLGGQRPANFNFQRQHPIGNEFGGQQSVEDDEDDTDFRQQISEEPLQKVHQTFEEAQKRPTGHTSDNIQDSRHRQGLEDFNVNLPPAKKDGIEREIDDKFQLPDRDTKEIIKELVKVSNYRGICSTWGFYHYRTFDGGVYTFPSTCWYVLATSSADDLAISVKTECSGRPRCSRIVAIQHANHKYLLSYSNGLVRDGEQLAIPIQDENLIVEYVSRYLVAKTQFGYTIWINEENTVLVVAESYVKTQTAGMCGNYDGVSDPLFLARDGTKTPDIFAFTTSWKVENNDGTCVDEAEQTQPCSSETREKRMESDKANLACAAFYDAQFEKCSLILDVDVYYLQCQMDCCSMSSVEDCECTSLGEFVLECSRAGVDMSKGWRQPGLCPLSCTNGTEYNECGPACPPTCADQQPVCNIQKCVDGCHCPKGTLLEGGQCILADECPCHYASQHYPSGETMQQDCNACVCQGGNWKCTDSICPSTCSVSGPHFTTFDGFGYDFQGRCSYYLVDSNEFSVKVDYSTSCREQNTVSGVCIKSITIHTPEEAVVKLKPSMEITVNGREMTSLPVIAPGIYIGQSTSKYVRAQLSTGIEILWDLDQNIQVFAPTELFGMLRGLCGTFTKSRQDELLTPEGDIEASVGAFVQKWKVEESCKDVKEPTDLEGGEKACDTYSERRAVAAEACNILKGPAFKECHDLLDYERYYADCMEDVCSCEDDPVTCSCLSLANFANACARKGKPLSWRQSVPACGIACPPGQIYQACADPCSYTCGEIAHMHSKCKDICVEGCVCPPGQTLNEHRQCIPVSSCSCIHSGHYYPPEFLQRRGKEMCACSQGHWDCHEATAADLILTPPPNVATECDPSAHEVATDCVSDCPLTCTNYHHHEPCTVAACFPGCRCQNGYVLDTSSGICVEPRNCPCHHGGRSYEEGEQVTMDCNTCVCEGGSWKCDSNSCPGICSSWGDSHFETFDGNLYDFEGTCEYVLVKARISDNEFFSVVTQNVPCGLGSEANCGKAISVTLGDSSVSLTRVHPIPSVPENSRLKITPVGMFTLVESDIGISVQWDRNTRVYVTAQPIWKNKLQGLCGDFNSDASDDFRSPSGGIPLVLAKDFADSWRVHKFCPKAKPSQDACNKNPERRIWSRHRCGVLKSDLFKPCHYQVEVEDYYKRCVSDACACSTGGDCKCVCAVIAAYALKCARSGVVIQWRSQDLCPVQCETCDRYSPCISMCQPVNCDTYLVPLESQSCSREYCVDGCTTKPCKPGHVHRSATNLTCIPEEMCDDKPCIVIDGVSYREGERIEDADIGDACQSCYCKNGKVDCVGVPCTYSTLQPIPTFIDETPCEFTGWTEWINSMDPEDNDGNDSENLEKLVETHRIPCPLDHVRSIQCRSVDTQEPAEATGQNVTCSIPEGLACRQKARTGYCEDYEIRVFCQCHEEVTCPPEQEWKECAFDCEHSCHSLVTDMRMNSLCEEGEKCTSGCVKAPCELPFVARDAETCVTPDQCTCKLETGYILAPGQVIANGCEKCQCLNNTLICSTTLDCKQPEEVLDEIGPYSENVPYIEVVTLKPGAKGLKPDSRIIGPTLRRPSTPSSRGLVIASTTPACSYWSKWINKAKPKKGRKHGEKEDTRAYIVKQTEGFCKQGSITAIECRDVETDQDYTQTNEEKLICSLNRGFNCQNRHQPDSLCRDYKIRYFCSCGEEPTPVPLFIKTTTQAYIYPCSEFVPMIDGPNPLPDTSLKASSSISSNSGPDASRFKETGFKGIKKAWTPAESNEKQFIEVDLGDVRAVYGIITKGKESSNEWVTSYQLLYSPDGASYSYYQDESDNNKVFRGNYDGSTETKHVFKRPFEAKLVRLEPLSWEKKISLRLELLGCSEALTTPIISIPEEEEDEERMSYILPVRPITTTPPPKECLEPIGLENGALLDSQLSASSSYSSAFTPENARLGSDSVWVSAFADDDQYLQLVLIKRTTRVGCIWSLAHGRHFFGRDVGSNPNTLLRPCHVAGQVHLQNKLPTSNSDFPVKSSSDP</sequence>
<evidence type="ECO:0000256" key="10">
    <source>
        <dbReference type="PROSITE-ProRule" id="PRU00302"/>
    </source>
</evidence>
<dbReference type="OrthoDB" id="6433408at2759"/>
<keyword evidence="6" id="KW-0186">Copper</keyword>